<dbReference type="AlphaFoldDB" id="A0A2U1J2U9"/>
<dbReference type="EMBL" id="MBFU01000450">
    <property type="protein sequence ID" value="PVZ99322.1"/>
    <property type="molecule type" value="Genomic_DNA"/>
</dbReference>
<proteinExistence type="predicted"/>
<dbReference type="Pfam" id="PF13621">
    <property type="entry name" value="Cupin_8"/>
    <property type="match status" value="1"/>
</dbReference>
<dbReference type="SUPFAM" id="SSF51197">
    <property type="entry name" value="Clavaminate synthase-like"/>
    <property type="match status" value="1"/>
</dbReference>
<feature type="region of interest" description="Disordered" evidence="1">
    <location>
        <begin position="78"/>
        <end position="110"/>
    </location>
</feature>
<protein>
    <recommendedName>
        <fullName evidence="2">JmjC domain-containing protein</fullName>
    </recommendedName>
</protein>
<dbReference type="Proteomes" id="UP000245591">
    <property type="component" value="Unassembled WGS sequence"/>
</dbReference>
<organism evidence="3 4">
    <name type="scientific">Smittium angustum</name>
    <dbReference type="NCBI Taxonomy" id="133377"/>
    <lineage>
        <taxon>Eukaryota</taxon>
        <taxon>Fungi</taxon>
        <taxon>Fungi incertae sedis</taxon>
        <taxon>Zoopagomycota</taxon>
        <taxon>Kickxellomycotina</taxon>
        <taxon>Harpellomycetes</taxon>
        <taxon>Harpellales</taxon>
        <taxon>Legeriomycetaceae</taxon>
        <taxon>Smittium</taxon>
    </lineage>
</organism>
<comment type="caution">
    <text evidence="3">The sequence shown here is derived from an EMBL/GenBank/DDBJ whole genome shotgun (WGS) entry which is preliminary data.</text>
</comment>
<evidence type="ECO:0000259" key="2">
    <source>
        <dbReference type="PROSITE" id="PS51184"/>
    </source>
</evidence>
<dbReference type="SMART" id="SM00558">
    <property type="entry name" value="JmjC"/>
    <property type="match status" value="1"/>
</dbReference>
<keyword evidence="4" id="KW-1185">Reference proteome</keyword>
<evidence type="ECO:0000313" key="4">
    <source>
        <dbReference type="Proteomes" id="UP000245591"/>
    </source>
</evidence>
<reference evidence="3 4" key="1">
    <citation type="journal article" date="2018" name="MBio">
        <title>Comparative Genomics Reveals the Core Gene Toolbox for the Fungus-Insect Symbiosis.</title>
        <authorList>
            <person name="Wang Y."/>
            <person name="Stata M."/>
            <person name="Wang W."/>
            <person name="Stajich J.E."/>
            <person name="White M.M."/>
            <person name="Moncalvo J.M."/>
        </authorList>
    </citation>
    <scope>NUCLEOTIDE SEQUENCE [LARGE SCALE GENOMIC DNA]</scope>
    <source>
        <strain evidence="3 4">AUS-126-30</strain>
    </source>
</reference>
<dbReference type="PANTHER" id="PTHR12461:SF105">
    <property type="entry name" value="HYPOXIA-INDUCIBLE FACTOR 1-ALPHA INHIBITOR"/>
    <property type="match status" value="1"/>
</dbReference>
<gene>
    <name evidence="3" type="ORF">BB558_004653</name>
</gene>
<dbReference type="PROSITE" id="PS51184">
    <property type="entry name" value="JMJC"/>
    <property type="match status" value="1"/>
</dbReference>
<dbReference type="InterPro" id="IPR003347">
    <property type="entry name" value="JmjC_dom"/>
</dbReference>
<accession>A0A2U1J2U9</accession>
<feature type="domain" description="JmjC" evidence="2">
    <location>
        <begin position="362"/>
        <end position="506"/>
    </location>
</feature>
<evidence type="ECO:0000256" key="1">
    <source>
        <dbReference type="SAM" id="MobiDB-lite"/>
    </source>
</evidence>
<dbReference type="PANTHER" id="PTHR12461">
    <property type="entry name" value="HYPOXIA-INDUCIBLE FACTOR 1 ALPHA INHIBITOR-RELATED"/>
    <property type="match status" value="1"/>
</dbReference>
<dbReference type="InterPro" id="IPR041667">
    <property type="entry name" value="Cupin_8"/>
</dbReference>
<dbReference type="Gene3D" id="2.60.120.650">
    <property type="entry name" value="Cupin"/>
    <property type="match status" value="1"/>
</dbReference>
<evidence type="ECO:0000313" key="3">
    <source>
        <dbReference type="EMBL" id="PVZ99322.1"/>
    </source>
</evidence>
<name>A0A2U1J2U9_SMIAN</name>
<feature type="compositionally biased region" description="Polar residues" evidence="1">
    <location>
        <begin position="84"/>
        <end position="107"/>
    </location>
</feature>
<sequence>MNVFPYKLFRDALKELEKDTFEEIYFSENSIVDIYLHCLKETKSIVLEKLFLYSEANQDETQIKEGIDSNIIHKKRKMDLPRPKNTSNESQPNTTKKTEYNSESQTTKSRKKENQDIFCVNGSVPELLEFVKDYSESKISSQTYTTVNKNWFFIYSNSRILNSLFFLFGDGWKCTINYYNGHTENIYNKETSLLALNVLNILDLTVIVAGAPEWRLEFCQKMIETIESIFSLNPKLSFLDTNNTTIPTNEYPIIRNPLKQYENQISLQEFSNLIQDEFCEPFIIKNATNHWPAFSKNNSWNNLEYLCSAVGYYRLVPIEIGNNYTESTWSQKLVYFSEYLEDCILSKSNNKTSYLAQHNLFKQSRKLSNDFNIPDYCYTDAKCFERCKNKFNSCCGNVEDVIINAWIGPKNTVTPLHYDTFHNLFCQVAGYKYVKLLSHKFSSQVYPYDPSTMLSNTSQVDAEFPNLEKHSEFCSLPFLECILSPGDLLYIPPKYWHYLRSLSVST</sequence>
<feature type="non-terminal residue" evidence="3">
    <location>
        <position position="506"/>
    </location>
</feature>